<evidence type="ECO:0000313" key="2">
    <source>
        <dbReference type="EMBL" id="RKO91759.1"/>
    </source>
</evidence>
<proteinExistence type="predicted"/>
<gene>
    <name evidence="2" type="ORF">BDK51DRAFT_37498</name>
</gene>
<accession>A0A4P9WG36</accession>
<organism evidence="2 3">
    <name type="scientific">Blyttiomyces helicus</name>
    <dbReference type="NCBI Taxonomy" id="388810"/>
    <lineage>
        <taxon>Eukaryota</taxon>
        <taxon>Fungi</taxon>
        <taxon>Fungi incertae sedis</taxon>
        <taxon>Chytridiomycota</taxon>
        <taxon>Chytridiomycota incertae sedis</taxon>
        <taxon>Chytridiomycetes</taxon>
        <taxon>Chytridiomycetes incertae sedis</taxon>
        <taxon>Blyttiomyces</taxon>
    </lineage>
</organism>
<keyword evidence="3" id="KW-1185">Reference proteome</keyword>
<dbReference type="Proteomes" id="UP000269721">
    <property type="component" value="Unassembled WGS sequence"/>
</dbReference>
<protein>
    <submittedName>
        <fullName evidence="2">Uncharacterized protein</fullName>
    </submittedName>
</protein>
<evidence type="ECO:0000256" key="1">
    <source>
        <dbReference type="SAM" id="MobiDB-lite"/>
    </source>
</evidence>
<evidence type="ECO:0000313" key="3">
    <source>
        <dbReference type="Proteomes" id="UP000269721"/>
    </source>
</evidence>
<sequence length="113" mass="12118">MPVSGPRYLPQEPPIEPSGISTQPTGFPDPLQPLSEIHQTTTLYTTPIARLSPPRELLSPSHIHSGTLEWTPVSSQLPPFLEQPTSSPAEKAVPTTLLPAVYSAPIPSPHTAL</sequence>
<name>A0A4P9WG36_9FUNG</name>
<dbReference type="AlphaFoldDB" id="A0A4P9WG36"/>
<reference evidence="3" key="1">
    <citation type="journal article" date="2018" name="Nat. Microbiol.">
        <title>Leveraging single-cell genomics to expand the fungal tree of life.</title>
        <authorList>
            <person name="Ahrendt S.R."/>
            <person name="Quandt C.A."/>
            <person name="Ciobanu D."/>
            <person name="Clum A."/>
            <person name="Salamov A."/>
            <person name="Andreopoulos B."/>
            <person name="Cheng J.F."/>
            <person name="Woyke T."/>
            <person name="Pelin A."/>
            <person name="Henrissat B."/>
            <person name="Reynolds N.K."/>
            <person name="Benny G.L."/>
            <person name="Smith M.E."/>
            <person name="James T.Y."/>
            <person name="Grigoriev I.V."/>
        </authorList>
    </citation>
    <scope>NUCLEOTIDE SEQUENCE [LARGE SCALE GENOMIC DNA]</scope>
</reference>
<feature type="region of interest" description="Disordered" evidence="1">
    <location>
        <begin position="1"/>
        <end position="32"/>
    </location>
</feature>
<dbReference type="EMBL" id="KZ994914">
    <property type="protein sequence ID" value="RKO91759.1"/>
    <property type="molecule type" value="Genomic_DNA"/>
</dbReference>